<evidence type="ECO:0000256" key="1">
    <source>
        <dbReference type="SAM" id="Phobius"/>
    </source>
</evidence>
<dbReference type="AlphaFoldDB" id="A0A3Q9IZ08"/>
<gene>
    <name evidence="2" type="ORF">CVS47_02134</name>
</gene>
<name>A0A3Q9IZ08_9MICO</name>
<proteinExistence type="predicted"/>
<accession>A0A3Q9IZ08</accession>
<keyword evidence="1" id="KW-0812">Transmembrane</keyword>
<evidence type="ECO:0000313" key="2">
    <source>
        <dbReference type="EMBL" id="AZS37497.1"/>
    </source>
</evidence>
<dbReference type="Proteomes" id="UP000276888">
    <property type="component" value="Chromosome"/>
</dbReference>
<keyword evidence="1" id="KW-1133">Transmembrane helix</keyword>
<dbReference type="RefSeq" id="WP_127096046.1">
    <property type="nucleotide sequence ID" value="NZ_CP031423.1"/>
</dbReference>
<dbReference type="OrthoDB" id="5126363at2"/>
<dbReference type="KEGG" id="mlv:CVS47_02134"/>
<feature type="transmembrane region" description="Helical" evidence="1">
    <location>
        <begin position="40"/>
        <end position="61"/>
    </location>
</feature>
<organism evidence="2 3">
    <name type="scientific">Microbacterium lemovicicum</name>
    <dbReference type="NCBI Taxonomy" id="1072463"/>
    <lineage>
        <taxon>Bacteria</taxon>
        <taxon>Bacillati</taxon>
        <taxon>Actinomycetota</taxon>
        <taxon>Actinomycetes</taxon>
        <taxon>Micrococcales</taxon>
        <taxon>Microbacteriaceae</taxon>
        <taxon>Microbacterium</taxon>
    </lineage>
</organism>
<feature type="transmembrane region" description="Helical" evidence="1">
    <location>
        <begin position="16"/>
        <end position="34"/>
    </location>
</feature>
<dbReference type="EMBL" id="CP031423">
    <property type="protein sequence ID" value="AZS37497.1"/>
    <property type="molecule type" value="Genomic_DNA"/>
</dbReference>
<keyword evidence="1" id="KW-0472">Membrane</keyword>
<evidence type="ECO:0000313" key="3">
    <source>
        <dbReference type="Proteomes" id="UP000276888"/>
    </source>
</evidence>
<keyword evidence="3" id="KW-1185">Reference proteome</keyword>
<reference evidence="2 3" key="1">
    <citation type="submission" date="2018-08" db="EMBL/GenBank/DDBJ databases">
        <title>Microbacterium lemovicicum sp. nov., a bacterium isolated from a natural uranium-rich soil.</title>
        <authorList>
            <person name="ORTET P."/>
        </authorList>
    </citation>
    <scope>NUCLEOTIDE SEQUENCE [LARGE SCALE GENOMIC DNA]</scope>
    <source>
        <strain evidence="2 3">Viu22</strain>
    </source>
</reference>
<sequence length="79" mass="8663">MTPSPPTPSPKSESQISVWYFVGATFVFAAPVIFLPDADFWVRIVSIALGLVLMVAGGFQLRRELTARRDRREGPPSSA</sequence>
<protein>
    <submittedName>
        <fullName evidence="2">Uncharacterized protein</fullName>
    </submittedName>
</protein>